<dbReference type="OrthoDB" id="2301346at2"/>
<dbReference type="AlphaFoldDB" id="A0A4R5NRB0"/>
<organism evidence="1 2">
    <name type="scientific">Secundilactobacillus malefermentans</name>
    <dbReference type="NCBI Taxonomy" id="176292"/>
    <lineage>
        <taxon>Bacteria</taxon>
        <taxon>Bacillati</taxon>
        <taxon>Bacillota</taxon>
        <taxon>Bacilli</taxon>
        <taxon>Lactobacillales</taxon>
        <taxon>Lactobacillaceae</taxon>
        <taxon>Secundilactobacillus</taxon>
    </lineage>
</organism>
<comment type="caution">
    <text evidence="1">The sequence shown here is derived from an EMBL/GenBank/DDBJ whole genome shotgun (WGS) entry which is preliminary data.</text>
</comment>
<protein>
    <submittedName>
        <fullName evidence="1">Uncharacterized protein</fullName>
    </submittedName>
</protein>
<proteinExistence type="predicted"/>
<accession>A0A4R5NRB0</accession>
<evidence type="ECO:0000313" key="2">
    <source>
        <dbReference type="Proteomes" id="UP000294854"/>
    </source>
</evidence>
<dbReference type="RefSeq" id="WP_010620479.1">
    <property type="nucleotide sequence ID" value="NZ_CP042371.1"/>
</dbReference>
<evidence type="ECO:0000313" key="1">
    <source>
        <dbReference type="EMBL" id="TDG79537.1"/>
    </source>
</evidence>
<reference evidence="1 2" key="1">
    <citation type="journal article" date="2019" name="Appl. Microbiol. Biotechnol.">
        <title>Uncovering carbohydrate metabolism through a genotype-phenotype association study of 56 lactic acid bacteria genomes.</title>
        <authorList>
            <person name="Buron-Moles G."/>
            <person name="Chailyan A."/>
            <person name="Dolejs I."/>
            <person name="Forster J."/>
            <person name="Miks M.H."/>
        </authorList>
    </citation>
    <scope>NUCLEOTIDE SEQUENCE [LARGE SCALE GENOMIC DNA]</scope>
    <source>
        <strain evidence="1 2">ATCC 49373</strain>
    </source>
</reference>
<sequence>MSEDATVTVRQLSDAAKHHAVGLFAKFYIQSFRRNKLEILTDYPIVPEMEQINHYITQNNSFHPEQLLSQIQQSYGSYFYDILIQLKQNFRDDGTPSAGSWTKWYSEKFQGLRVEE</sequence>
<dbReference type="EMBL" id="PUFO01000021">
    <property type="protein sequence ID" value="TDG79537.1"/>
    <property type="molecule type" value="Genomic_DNA"/>
</dbReference>
<dbReference type="STRING" id="1122149.FD44_GL001420"/>
<name>A0A4R5NRB0_9LACO</name>
<gene>
    <name evidence="1" type="ORF">C5L31_000879</name>
</gene>
<keyword evidence="2" id="KW-1185">Reference proteome</keyword>
<dbReference type="Proteomes" id="UP000294854">
    <property type="component" value="Unassembled WGS sequence"/>
</dbReference>